<dbReference type="CDD" id="cd14485">
    <property type="entry name" value="mltA_like_LT_A"/>
    <property type="match status" value="1"/>
</dbReference>
<dbReference type="PIRSF" id="PIRSF019422">
    <property type="entry name" value="MltA"/>
    <property type="match status" value="1"/>
</dbReference>
<keyword evidence="2 4" id="KW-0456">Lyase</keyword>
<dbReference type="CDD" id="cd14668">
    <property type="entry name" value="mlta_B"/>
    <property type="match status" value="1"/>
</dbReference>
<dbReference type="Proteomes" id="UP000054997">
    <property type="component" value="Unassembled WGS sequence"/>
</dbReference>
<dbReference type="OrthoDB" id="9783686at2"/>
<evidence type="ECO:0000259" key="5">
    <source>
        <dbReference type="SMART" id="SM00925"/>
    </source>
</evidence>
<evidence type="ECO:0000313" key="7">
    <source>
        <dbReference type="Proteomes" id="UP000054997"/>
    </source>
</evidence>
<accession>A0A0W0VMH1</accession>
<evidence type="ECO:0000313" key="6">
    <source>
        <dbReference type="EMBL" id="KTD21260.1"/>
    </source>
</evidence>
<dbReference type="Pfam" id="PF06725">
    <property type="entry name" value="3D"/>
    <property type="match status" value="1"/>
</dbReference>
<sequence length="394" mass="44863">MRKLFFISCSLILISGALFVWIYWPTPEIHLRQASFSEMPGWKNTDARKSLKAFQISCKAFLNHDPEKSVGSKFINLKAKDWYPACKASILVKTNSEKKARQFFETWFTPYLFYKQTPVEGLFTGYYLPLVKGSLAKTRQFNTPIYGMPDNLITVNLGQFDSDLLHHRKIIGRIQGSSLIPYYSRAEINQGAIDKHANVVVWVTDEIERQFLEIEGSGVIELPDGKKLFIGYAGENGRTYTPLANVLIKKGKMTKDNASTQRIRKYFKEHPEDIRPVLNQNESFVFFRKLHKNKIVGSQGVELTPGYSLAVDRKWLPMGVPVWLSTTRPNDEGKEQIPFKRLMIAQDTGGAIKGPVRGDVYWGAGEKAIAIAGHMKNRGTYWILLPKTMDSSRE</sequence>
<comment type="catalytic activity">
    <reaction evidence="1 4">
        <text>Exolytic cleavage of the (1-&gt;4)-beta-glycosidic linkage between N-acetylmuramic acid (MurNAc) and N-acetylglucosamine (GlcNAc) residues in peptidoglycan, from either the reducing or the non-reducing ends of the peptidoglycan chains, with concomitant formation of a 1,6-anhydrobond in the MurNAc residue.</text>
        <dbReference type="EC" id="4.2.2.n1"/>
    </reaction>
</comment>
<dbReference type="PANTHER" id="PTHR30124">
    <property type="entry name" value="MEMBRANE-BOUND LYTIC MUREIN TRANSGLYCOSYLASE A"/>
    <property type="match status" value="1"/>
</dbReference>
<evidence type="ECO:0000256" key="2">
    <source>
        <dbReference type="ARBA" id="ARBA00023239"/>
    </source>
</evidence>
<dbReference type="GO" id="GO:0009253">
    <property type="term" value="P:peptidoglycan catabolic process"/>
    <property type="evidence" value="ECO:0007669"/>
    <property type="project" value="TreeGrafter"/>
</dbReference>
<dbReference type="GO" id="GO:0008933">
    <property type="term" value="F:peptidoglycan lytic transglycosylase activity"/>
    <property type="evidence" value="ECO:0007669"/>
    <property type="project" value="TreeGrafter"/>
</dbReference>
<protein>
    <recommendedName>
        <fullName evidence="4">Membrane-bound lytic murein transglycosylase A</fullName>
        <ecNumber evidence="4">4.2.2.n1</ecNumber>
    </recommendedName>
    <alternativeName>
        <fullName evidence="4">Murein hydrolase A</fullName>
    </alternativeName>
</protein>
<dbReference type="Pfam" id="PF03562">
    <property type="entry name" value="MltA"/>
    <property type="match status" value="1"/>
</dbReference>
<evidence type="ECO:0000256" key="1">
    <source>
        <dbReference type="ARBA" id="ARBA00001420"/>
    </source>
</evidence>
<reference evidence="6 7" key="1">
    <citation type="submission" date="2015-11" db="EMBL/GenBank/DDBJ databases">
        <title>Genomic analysis of 38 Legionella species identifies large and diverse effector repertoires.</title>
        <authorList>
            <person name="Burstein D."/>
            <person name="Amaro F."/>
            <person name="Zusman T."/>
            <person name="Lifshitz Z."/>
            <person name="Cohen O."/>
            <person name="Gilbert J.A."/>
            <person name="Pupko T."/>
            <person name="Shuman H.A."/>
            <person name="Segal G."/>
        </authorList>
    </citation>
    <scope>NUCLEOTIDE SEQUENCE [LARGE SCALE GENOMIC DNA]</scope>
    <source>
        <strain evidence="6 7">ATCC 49505</strain>
    </source>
</reference>
<dbReference type="AlphaFoldDB" id="A0A0W0VMH1"/>
<dbReference type="InterPro" id="IPR005300">
    <property type="entry name" value="MltA_B"/>
</dbReference>
<comment type="caution">
    <text evidence="6">The sequence shown here is derived from an EMBL/GenBank/DDBJ whole genome shotgun (WGS) entry which is preliminary data.</text>
</comment>
<keyword evidence="3 4" id="KW-0961">Cell wall biogenesis/degradation</keyword>
<dbReference type="InterPro" id="IPR010611">
    <property type="entry name" value="3D_dom"/>
</dbReference>
<dbReference type="Gene3D" id="2.40.40.10">
    <property type="entry name" value="RlpA-like domain"/>
    <property type="match status" value="1"/>
</dbReference>
<comment type="function">
    <text evidence="4">Murein-degrading enzyme. May play a role in recycling of muropeptides during cell elongation and/or cell division.</text>
</comment>
<dbReference type="InterPro" id="IPR036908">
    <property type="entry name" value="RlpA-like_sf"/>
</dbReference>
<dbReference type="RefSeq" id="WP_058529346.1">
    <property type="nucleotide sequence ID" value="NZ_CAAAHZ010000003.1"/>
</dbReference>
<dbReference type="Gene3D" id="2.40.240.50">
    <property type="entry name" value="Barwin-like endoglucanases"/>
    <property type="match status" value="1"/>
</dbReference>
<dbReference type="EMBL" id="LNYK01000016">
    <property type="protein sequence ID" value="KTD21260.1"/>
    <property type="molecule type" value="Genomic_DNA"/>
</dbReference>
<dbReference type="GO" id="GO:0004553">
    <property type="term" value="F:hydrolase activity, hydrolyzing O-glycosyl compounds"/>
    <property type="evidence" value="ECO:0007669"/>
    <property type="project" value="InterPro"/>
</dbReference>
<dbReference type="GO" id="GO:0071555">
    <property type="term" value="P:cell wall organization"/>
    <property type="evidence" value="ECO:0007669"/>
    <property type="project" value="UniProtKB-KW"/>
</dbReference>
<proteinExistence type="predicted"/>
<dbReference type="SUPFAM" id="SSF50685">
    <property type="entry name" value="Barwin-like endoglucanases"/>
    <property type="match status" value="1"/>
</dbReference>
<dbReference type="PATRIC" id="fig|45068.5.peg.1468"/>
<dbReference type="GO" id="GO:0009254">
    <property type="term" value="P:peptidoglycan turnover"/>
    <property type="evidence" value="ECO:0007669"/>
    <property type="project" value="UniProtKB-UniRule"/>
</dbReference>
<dbReference type="PANTHER" id="PTHR30124:SF0">
    <property type="entry name" value="MEMBRANE-BOUND LYTIC MUREIN TRANSGLYCOSYLASE A"/>
    <property type="match status" value="1"/>
</dbReference>
<evidence type="ECO:0000256" key="3">
    <source>
        <dbReference type="ARBA" id="ARBA00023316"/>
    </source>
</evidence>
<feature type="domain" description="Lytic transglycosylase MltA" evidence="5">
    <location>
        <begin position="130"/>
        <end position="288"/>
    </location>
</feature>
<keyword evidence="7" id="KW-1185">Reference proteome</keyword>
<dbReference type="GO" id="GO:0019867">
    <property type="term" value="C:outer membrane"/>
    <property type="evidence" value="ECO:0007669"/>
    <property type="project" value="InterPro"/>
</dbReference>
<dbReference type="InterPro" id="IPR026044">
    <property type="entry name" value="MltA"/>
</dbReference>
<dbReference type="STRING" id="45068.Llon_1358"/>
<evidence type="ECO:0000256" key="4">
    <source>
        <dbReference type="PIRNR" id="PIRNR019422"/>
    </source>
</evidence>
<organism evidence="6 7">
    <name type="scientific">Legionella londiniensis</name>
    <dbReference type="NCBI Taxonomy" id="45068"/>
    <lineage>
        <taxon>Bacteria</taxon>
        <taxon>Pseudomonadati</taxon>
        <taxon>Pseudomonadota</taxon>
        <taxon>Gammaproteobacteria</taxon>
        <taxon>Legionellales</taxon>
        <taxon>Legionellaceae</taxon>
        <taxon>Legionella</taxon>
    </lineage>
</organism>
<dbReference type="EC" id="4.2.2.n1" evidence="4"/>
<gene>
    <name evidence="6" type="primary">mltA</name>
    <name evidence="6" type="ORF">Llon_1358</name>
</gene>
<name>A0A0W0VMH1_9GAMM</name>
<dbReference type="SMART" id="SM00925">
    <property type="entry name" value="MltA"/>
    <property type="match status" value="1"/>
</dbReference>